<dbReference type="InterPro" id="IPR029055">
    <property type="entry name" value="Ntn_hydrolases_N"/>
</dbReference>
<name>A0A1H8MHB1_9RHOB</name>
<evidence type="ECO:0000313" key="4">
    <source>
        <dbReference type="Proteomes" id="UP000199372"/>
    </source>
</evidence>
<dbReference type="RefSeq" id="WP_091846888.1">
    <property type="nucleotide sequence ID" value="NZ_FOCM01000007.1"/>
</dbReference>
<proteinExistence type="predicted"/>
<keyword evidence="4" id="KW-1185">Reference proteome</keyword>
<dbReference type="NCBIfam" id="NF040521">
    <property type="entry name" value="C45_proenzyme"/>
    <property type="match status" value="1"/>
</dbReference>
<dbReference type="EMBL" id="FOCM01000007">
    <property type="protein sequence ID" value="SEN85317.1"/>
    <property type="molecule type" value="Genomic_DNA"/>
</dbReference>
<dbReference type="Pfam" id="PF03417">
    <property type="entry name" value="AAT"/>
    <property type="match status" value="1"/>
</dbReference>
<evidence type="ECO:0000313" key="2">
    <source>
        <dbReference type="EMBL" id="SEN85317.1"/>
    </source>
</evidence>
<feature type="non-terminal residue" evidence="3">
    <location>
        <position position="279"/>
    </location>
</feature>
<sequence length="279" mass="30233">MSGSLTFEAVAEATPGAKWKERWDWSWPAYEAWFTGRGGDDGPDRAACEAALGRYMPELVETHARLADLAGGGDRAARFLSGWCPPAYLGGCTLAAQSRAGEVRLVRNYDLSPDLNEGLMLRSDWCRPVVGMVEFLWGLSDGINDAGLCIALAYGGRGTTGRGFGITHIVRYLLETCDTVGEALRRLERLPSHMAYNLVLADASGRVSSVELYPGGGLREMGPAIATNHQHGTDPADRPAFTRTIERRDHVELLISGDIAPAALADRFLDAPLYQTNHA</sequence>
<evidence type="ECO:0000313" key="3">
    <source>
        <dbReference type="EMBL" id="SEO16761.1"/>
    </source>
</evidence>
<dbReference type="InterPro" id="IPR047794">
    <property type="entry name" value="C45_proenzyme-like"/>
</dbReference>
<dbReference type="InterPro" id="IPR005079">
    <property type="entry name" value="Peptidase_C45_hydrolase"/>
</dbReference>
<feature type="domain" description="Peptidase C45 hydrolase" evidence="1">
    <location>
        <begin position="104"/>
        <end position="263"/>
    </location>
</feature>
<evidence type="ECO:0000259" key="1">
    <source>
        <dbReference type="Pfam" id="PF03417"/>
    </source>
</evidence>
<keyword evidence="3" id="KW-0808">Transferase</keyword>
<reference evidence="4" key="1">
    <citation type="submission" date="2016-10" db="EMBL/GenBank/DDBJ databases">
        <authorList>
            <person name="Varghese N."/>
            <person name="Submissions S."/>
        </authorList>
    </citation>
    <scope>NUCLEOTIDE SEQUENCE [LARGE SCALE GENOMIC DNA]</scope>
    <source>
        <strain evidence="4">DSM 26893</strain>
    </source>
</reference>
<organism evidence="3 4">
    <name type="scientific">Palleronia pelagia</name>
    <dbReference type="NCBI Taxonomy" id="387096"/>
    <lineage>
        <taxon>Bacteria</taxon>
        <taxon>Pseudomonadati</taxon>
        <taxon>Pseudomonadota</taxon>
        <taxon>Alphaproteobacteria</taxon>
        <taxon>Rhodobacterales</taxon>
        <taxon>Roseobacteraceae</taxon>
        <taxon>Palleronia</taxon>
    </lineage>
</organism>
<dbReference type="EMBL" id="FOCM01000017">
    <property type="protein sequence ID" value="SEO16761.1"/>
    <property type="molecule type" value="Genomic_DNA"/>
</dbReference>
<gene>
    <name evidence="2" type="ORF">SAMN04488011_1071</name>
    <name evidence="3" type="ORF">SAMN04488011_11716</name>
</gene>
<dbReference type="AlphaFoldDB" id="A0A1H8MHB1"/>
<accession>A0A1H8MHB1</accession>
<protein>
    <submittedName>
        <fullName evidence="3">Acyl-coenzyme A:6-aminopenicillanic acid acyl-transferase</fullName>
    </submittedName>
</protein>
<dbReference type="Gene3D" id="3.60.60.10">
    <property type="entry name" value="Penicillin V Acylase, Chain A"/>
    <property type="match status" value="1"/>
</dbReference>
<dbReference type="SUPFAM" id="SSF56235">
    <property type="entry name" value="N-terminal nucleophile aminohydrolases (Ntn hydrolases)"/>
    <property type="match status" value="1"/>
</dbReference>
<dbReference type="OrthoDB" id="8617387at2"/>
<dbReference type="Proteomes" id="UP000199372">
    <property type="component" value="Unassembled WGS sequence"/>
</dbReference>
<reference evidence="3" key="2">
    <citation type="submission" date="2016-10" db="EMBL/GenBank/DDBJ databases">
        <authorList>
            <person name="de Groot N.N."/>
        </authorList>
    </citation>
    <scope>NUCLEOTIDE SEQUENCE [LARGE SCALE GENOMIC DNA]</scope>
    <source>
        <strain evidence="3">DSM 26893</strain>
    </source>
</reference>
<dbReference type="GO" id="GO:0016740">
    <property type="term" value="F:transferase activity"/>
    <property type="evidence" value="ECO:0007669"/>
    <property type="project" value="UniProtKB-KW"/>
</dbReference>